<sequence length="61" mass="7488">MIWRISNKLWEEVKENEVKNLKDSWSYCSYGILHRNDSICSTKPGSFYSCYSCKQRNRYRW</sequence>
<gene>
    <name evidence="4" type="ORF">DW252_08080</name>
    <name evidence="3" type="ORF">DWW65_04790</name>
</gene>
<evidence type="ECO:0000256" key="1">
    <source>
        <dbReference type="ARBA" id="ARBA00022729"/>
    </source>
</evidence>
<dbReference type="EMBL" id="QRXY01000005">
    <property type="protein sequence ID" value="RGU46340.1"/>
    <property type="molecule type" value="Genomic_DNA"/>
</dbReference>
<dbReference type="Proteomes" id="UP000285693">
    <property type="component" value="Unassembled WGS sequence"/>
</dbReference>
<name>A0A3R6HUF8_9FIRM</name>
<evidence type="ECO:0000313" key="3">
    <source>
        <dbReference type="EMBL" id="RGU46340.1"/>
    </source>
</evidence>
<proteinExistence type="predicted"/>
<keyword evidence="1" id="KW-0732">Signal</keyword>
<comment type="caution">
    <text evidence="4">The sequence shown here is derived from an EMBL/GenBank/DDBJ whole genome shotgun (WGS) entry which is preliminary data.</text>
</comment>
<organism evidence="4 6">
    <name type="scientific">Coprococcus comes</name>
    <dbReference type="NCBI Taxonomy" id="410072"/>
    <lineage>
        <taxon>Bacteria</taxon>
        <taxon>Bacillati</taxon>
        <taxon>Bacillota</taxon>
        <taxon>Clostridia</taxon>
        <taxon>Lachnospirales</taxon>
        <taxon>Lachnospiraceae</taxon>
        <taxon>Coprococcus</taxon>
    </lineage>
</organism>
<dbReference type="EMBL" id="QRIM01000007">
    <property type="protein sequence ID" value="RHG60644.1"/>
    <property type="molecule type" value="Genomic_DNA"/>
</dbReference>
<dbReference type="AlphaFoldDB" id="A0A3R6HUF8"/>
<accession>A0A3R6HUF8</accession>
<evidence type="ECO:0000313" key="6">
    <source>
        <dbReference type="Proteomes" id="UP000286595"/>
    </source>
</evidence>
<evidence type="ECO:0000256" key="2">
    <source>
        <dbReference type="ARBA" id="ARBA00023157"/>
    </source>
</evidence>
<dbReference type="Pfam" id="PF05498">
    <property type="entry name" value="RALF"/>
    <property type="match status" value="1"/>
</dbReference>
<dbReference type="Proteomes" id="UP000286595">
    <property type="component" value="Unassembled WGS sequence"/>
</dbReference>
<evidence type="ECO:0000313" key="5">
    <source>
        <dbReference type="Proteomes" id="UP000285693"/>
    </source>
</evidence>
<keyword evidence="2" id="KW-1015">Disulfide bond</keyword>
<reference evidence="5 6" key="1">
    <citation type="submission" date="2018-08" db="EMBL/GenBank/DDBJ databases">
        <title>A genome reference for cultivated species of the human gut microbiota.</title>
        <authorList>
            <person name="Zou Y."/>
            <person name="Xue W."/>
            <person name="Luo G."/>
        </authorList>
    </citation>
    <scope>NUCLEOTIDE SEQUENCE [LARGE SCALE GENOMIC DNA]</scope>
    <source>
        <strain evidence="3 5">AF16-31</strain>
        <strain evidence="4 6">AM22-12LB</strain>
    </source>
</reference>
<dbReference type="InterPro" id="IPR008801">
    <property type="entry name" value="RALF"/>
</dbReference>
<evidence type="ECO:0000313" key="4">
    <source>
        <dbReference type="EMBL" id="RHG60644.1"/>
    </source>
</evidence>
<protein>
    <submittedName>
        <fullName evidence="4">Uncharacterized protein</fullName>
    </submittedName>
</protein>